<reference evidence="3" key="1">
    <citation type="submission" date="2015-07" db="EMBL/GenBank/DDBJ databases">
        <authorList>
            <person name="Teixeira M.M."/>
            <person name="Souza R.C."/>
            <person name="Almeida L.G."/>
            <person name="Vicente V.A."/>
            <person name="de Hoog S."/>
            <person name="Bocca A.L."/>
            <person name="de Almeida S.R."/>
            <person name="Vasconcelos A.T."/>
            <person name="Felipe M.S."/>
        </authorList>
    </citation>
    <scope>NUCLEOTIDE SEQUENCE [LARGE SCALE GENOMIC DNA]</scope>
    <source>
        <strain evidence="3">KSF</strain>
    </source>
</reference>
<comment type="caution">
    <text evidence="2">The sequence shown here is derived from an EMBL/GenBank/DDBJ whole genome shotgun (WGS) entry which is preliminary data.</text>
</comment>
<evidence type="ECO:0000313" key="3">
    <source>
        <dbReference type="Proteomes" id="UP000094526"/>
    </source>
</evidence>
<sequence>MSITRGSLQCIATRLVISPPPATLGESTAVLKRLQSFGHVASFTASPRLEMPQPHRAAQNEQLEMTVLFSSRETLERAQTASPFTVRVNHHLPDPRVEDPYNVRNLQSRKQPQPKTMVCRLDHQDAGLPSGQNILSAGFSPSVQTRLYQSLTDLSPPEGMAAALGVFHNDSSSIEPTPELVDRVPDLTEMYLSRPSDLSTRVSGIPASTESTND</sequence>
<dbReference type="VEuPathDB" id="FungiDB:CLCR_07603"/>
<dbReference type="OrthoDB" id="4113557at2759"/>
<keyword evidence="3" id="KW-1185">Reference proteome</keyword>
<evidence type="ECO:0000313" key="2">
    <source>
        <dbReference type="EMBL" id="OCT49759.1"/>
    </source>
</evidence>
<evidence type="ECO:0000256" key="1">
    <source>
        <dbReference type="SAM" id="MobiDB-lite"/>
    </source>
</evidence>
<organism evidence="2 3">
    <name type="scientific">Cladophialophora carrionii</name>
    <dbReference type="NCBI Taxonomy" id="86049"/>
    <lineage>
        <taxon>Eukaryota</taxon>
        <taxon>Fungi</taxon>
        <taxon>Dikarya</taxon>
        <taxon>Ascomycota</taxon>
        <taxon>Pezizomycotina</taxon>
        <taxon>Eurotiomycetes</taxon>
        <taxon>Chaetothyriomycetidae</taxon>
        <taxon>Chaetothyriales</taxon>
        <taxon>Herpotrichiellaceae</taxon>
        <taxon>Cladophialophora</taxon>
    </lineage>
</organism>
<gene>
    <name evidence="2" type="ORF">CLCR_07603</name>
</gene>
<name>A0A1C1CMQ2_9EURO</name>
<dbReference type="AlphaFoldDB" id="A0A1C1CMQ2"/>
<protein>
    <submittedName>
        <fullName evidence="2">Uncharacterized protein</fullName>
    </submittedName>
</protein>
<accession>A0A1C1CMQ2</accession>
<proteinExistence type="predicted"/>
<feature type="region of interest" description="Disordered" evidence="1">
    <location>
        <begin position="195"/>
        <end position="214"/>
    </location>
</feature>
<dbReference type="EMBL" id="LGRB01000010">
    <property type="protein sequence ID" value="OCT49759.1"/>
    <property type="molecule type" value="Genomic_DNA"/>
</dbReference>
<dbReference type="Proteomes" id="UP000094526">
    <property type="component" value="Unassembled WGS sequence"/>
</dbReference>
<feature type="compositionally biased region" description="Polar residues" evidence="1">
    <location>
        <begin position="196"/>
        <end position="214"/>
    </location>
</feature>